<keyword evidence="2" id="KW-1185">Reference proteome</keyword>
<evidence type="ECO:0000313" key="1">
    <source>
        <dbReference type="EMBL" id="MCY9692842.1"/>
    </source>
</evidence>
<comment type="caution">
    <text evidence="1">The sequence shown here is derived from an EMBL/GenBank/DDBJ whole genome shotgun (WGS) entry which is preliminary data.</text>
</comment>
<name>A0ABT4G9H9_9BACL</name>
<gene>
    <name evidence="1" type="ORF">M5X19_08015</name>
</gene>
<protein>
    <submittedName>
        <fullName evidence="1">Uncharacterized protein</fullName>
    </submittedName>
</protein>
<organism evidence="1 2">
    <name type="scientific">Paenibacillus alginolyticus</name>
    <dbReference type="NCBI Taxonomy" id="59839"/>
    <lineage>
        <taxon>Bacteria</taxon>
        <taxon>Bacillati</taxon>
        <taxon>Bacillota</taxon>
        <taxon>Bacilli</taxon>
        <taxon>Bacillales</taxon>
        <taxon>Paenibacillaceae</taxon>
        <taxon>Paenibacillus</taxon>
    </lineage>
</organism>
<dbReference type="EMBL" id="JAMDMX010000022">
    <property type="protein sequence ID" value="MCY9692842.1"/>
    <property type="molecule type" value="Genomic_DNA"/>
</dbReference>
<proteinExistence type="predicted"/>
<dbReference type="RefSeq" id="WP_029195492.1">
    <property type="nucleotide sequence ID" value="NZ_JAMDMW010000036.1"/>
</dbReference>
<dbReference type="Proteomes" id="UP001527099">
    <property type="component" value="Unassembled WGS sequence"/>
</dbReference>
<evidence type="ECO:0000313" key="2">
    <source>
        <dbReference type="Proteomes" id="UP001527099"/>
    </source>
</evidence>
<accession>A0ABT4G9H9</accession>
<sequence length="78" mass="8679">MAAICELLQDSQISWEQHPNDDIVNNSALFPQQHGLFGKALIIHCQNPDSIGIAGQMALKNNVCIFMEREIHEDYVGG</sequence>
<reference evidence="1 2" key="1">
    <citation type="submission" date="2022-05" db="EMBL/GenBank/DDBJ databases">
        <title>Genome Sequencing of Bee-Associated Microbes.</title>
        <authorList>
            <person name="Dunlap C."/>
        </authorList>
    </citation>
    <scope>NUCLEOTIDE SEQUENCE [LARGE SCALE GENOMIC DNA]</scope>
    <source>
        <strain evidence="1 2">NRRL B-14421</strain>
    </source>
</reference>